<evidence type="ECO:0000313" key="7">
    <source>
        <dbReference type="Proteomes" id="UP001333710"/>
    </source>
</evidence>
<dbReference type="Proteomes" id="UP001333710">
    <property type="component" value="Chromosome"/>
</dbReference>
<dbReference type="EMBL" id="AP027272">
    <property type="protein sequence ID" value="BDX05686.1"/>
    <property type="molecule type" value="Genomic_DNA"/>
</dbReference>
<dbReference type="Pfam" id="PF06803">
    <property type="entry name" value="DUF1232"/>
    <property type="match status" value="1"/>
</dbReference>
<dbReference type="GO" id="GO:0012505">
    <property type="term" value="C:endomembrane system"/>
    <property type="evidence" value="ECO:0007669"/>
    <property type="project" value="UniProtKB-SubCell"/>
</dbReference>
<reference evidence="6" key="1">
    <citation type="submission" date="2023-01" db="EMBL/GenBank/DDBJ databases">
        <title>Complete genome sequence of Planctobacterium marinum strain Dej080120_11.</title>
        <authorList>
            <person name="Ueki S."/>
            <person name="Maruyama F."/>
        </authorList>
    </citation>
    <scope>NUCLEOTIDE SEQUENCE</scope>
    <source>
        <strain evidence="6">Dej080120_11</strain>
    </source>
</reference>
<evidence type="ECO:0000256" key="4">
    <source>
        <dbReference type="ARBA" id="ARBA00023136"/>
    </source>
</evidence>
<comment type="subcellular location">
    <subcellularLocation>
        <location evidence="1">Endomembrane system</location>
        <topology evidence="1">Multi-pass membrane protein</topology>
    </subcellularLocation>
</comment>
<dbReference type="AlphaFoldDB" id="A0AA48KNM3"/>
<dbReference type="RefSeq" id="WP_338291674.1">
    <property type="nucleotide sequence ID" value="NZ_AP027272.1"/>
</dbReference>
<name>A0AA48KNM3_9ALTE</name>
<evidence type="ECO:0000259" key="5">
    <source>
        <dbReference type="Pfam" id="PF06803"/>
    </source>
</evidence>
<feature type="domain" description="DUF1232" evidence="5">
    <location>
        <begin position="88"/>
        <end position="115"/>
    </location>
</feature>
<gene>
    <name evidence="6" type="ORF">MACH26_12070</name>
</gene>
<keyword evidence="7" id="KW-1185">Reference proteome</keyword>
<keyword evidence="4" id="KW-0472">Membrane</keyword>
<accession>A0AA48KNM3</accession>
<evidence type="ECO:0000256" key="3">
    <source>
        <dbReference type="ARBA" id="ARBA00022989"/>
    </source>
</evidence>
<dbReference type="InterPro" id="IPR010652">
    <property type="entry name" value="DUF1232"/>
</dbReference>
<evidence type="ECO:0000313" key="6">
    <source>
        <dbReference type="EMBL" id="BDX05686.1"/>
    </source>
</evidence>
<organism evidence="6 7">
    <name type="scientific">Planctobacterium marinum</name>
    <dbReference type="NCBI Taxonomy" id="1631968"/>
    <lineage>
        <taxon>Bacteria</taxon>
        <taxon>Pseudomonadati</taxon>
        <taxon>Pseudomonadota</taxon>
        <taxon>Gammaproteobacteria</taxon>
        <taxon>Alteromonadales</taxon>
        <taxon>Alteromonadaceae</taxon>
        <taxon>Planctobacterium</taxon>
    </lineage>
</organism>
<evidence type="ECO:0000256" key="2">
    <source>
        <dbReference type="ARBA" id="ARBA00022692"/>
    </source>
</evidence>
<keyword evidence="2" id="KW-0812">Transmembrane</keyword>
<proteinExistence type="predicted"/>
<protein>
    <recommendedName>
        <fullName evidence="5">DUF1232 domain-containing protein</fullName>
    </recommendedName>
</protein>
<keyword evidence="3" id="KW-1133">Transmembrane helix</keyword>
<evidence type="ECO:0000256" key="1">
    <source>
        <dbReference type="ARBA" id="ARBA00004127"/>
    </source>
</evidence>
<dbReference type="KEGG" id="pmaw:MACH26_12070"/>
<sequence length="183" mass="20947">MTIEINLELSDADLAHFKQLMQSAIEKNSGLSDQEILEKAQAVVSEMADSNQPEFVKSRVSSLADLIAAVQDEEWQMPEDEKKDIMTSLIYFSEPQDLVPDDIPVLGFLDDAIMIELVIQDMSLDLRSYRQFCSFRKTEEGRRGDAAKVDRESWLSGTRSEIRASMRKDRKSSGKRSFFRRVM</sequence>